<feature type="region of interest" description="Disordered" evidence="1">
    <location>
        <begin position="72"/>
        <end position="93"/>
    </location>
</feature>
<proteinExistence type="predicted"/>
<sequence>MAGRTLSKHEKHMQEINRQYQKGLENDITTALNTAFANVNEDLKQRQQENEENSLLDAEGFKNQFVQGIEQHYNDESVKEHNNRTKAKNLREW</sequence>
<name>A0A9W5X7V5_9BACI</name>
<evidence type="ECO:0000256" key="1">
    <source>
        <dbReference type="SAM" id="MobiDB-lite"/>
    </source>
</evidence>
<dbReference type="Proteomes" id="UP000621492">
    <property type="component" value="Unassembled WGS sequence"/>
</dbReference>
<reference evidence="2" key="2">
    <citation type="submission" date="2020-09" db="EMBL/GenBank/DDBJ databases">
        <authorList>
            <person name="Sun Q."/>
            <person name="Zhou Y."/>
        </authorList>
    </citation>
    <scope>NUCLEOTIDE SEQUENCE</scope>
    <source>
        <strain evidence="2">CGMCC 1.15454</strain>
    </source>
</reference>
<organism evidence="2 3">
    <name type="scientific">Lentibacillus populi</name>
    <dbReference type="NCBI Taxonomy" id="1827502"/>
    <lineage>
        <taxon>Bacteria</taxon>
        <taxon>Bacillati</taxon>
        <taxon>Bacillota</taxon>
        <taxon>Bacilli</taxon>
        <taxon>Bacillales</taxon>
        <taxon>Bacillaceae</taxon>
        <taxon>Lentibacillus</taxon>
    </lineage>
</organism>
<dbReference type="RefSeq" id="WP_188725945.1">
    <property type="nucleotide sequence ID" value="NZ_BMJD01000084.1"/>
</dbReference>
<comment type="caution">
    <text evidence="2">The sequence shown here is derived from an EMBL/GenBank/DDBJ whole genome shotgun (WGS) entry which is preliminary data.</text>
</comment>
<dbReference type="AlphaFoldDB" id="A0A9W5X7V5"/>
<keyword evidence="3" id="KW-1185">Reference proteome</keyword>
<accession>A0A9W5X7V5</accession>
<protein>
    <submittedName>
        <fullName evidence="2">Uncharacterized protein</fullName>
    </submittedName>
</protein>
<evidence type="ECO:0000313" key="2">
    <source>
        <dbReference type="EMBL" id="GGB63144.1"/>
    </source>
</evidence>
<gene>
    <name evidence="2" type="ORF">GCM10011409_45290</name>
</gene>
<dbReference type="EMBL" id="BMJD01000084">
    <property type="protein sequence ID" value="GGB63144.1"/>
    <property type="molecule type" value="Genomic_DNA"/>
</dbReference>
<reference evidence="2" key="1">
    <citation type="journal article" date="2014" name="Int. J. Syst. Evol. Microbiol.">
        <title>Complete genome sequence of Corynebacterium casei LMG S-19264T (=DSM 44701T), isolated from a smear-ripened cheese.</title>
        <authorList>
            <consortium name="US DOE Joint Genome Institute (JGI-PGF)"/>
            <person name="Walter F."/>
            <person name="Albersmeier A."/>
            <person name="Kalinowski J."/>
            <person name="Ruckert C."/>
        </authorList>
    </citation>
    <scope>NUCLEOTIDE SEQUENCE</scope>
    <source>
        <strain evidence="2">CGMCC 1.15454</strain>
    </source>
</reference>
<evidence type="ECO:0000313" key="3">
    <source>
        <dbReference type="Proteomes" id="UP000621492"/>
    </source>
</evidence>